<proteinExistence type="predicted"/>
<comment type="caution">
    <text evidence="2">The sequence shown here is derived from an EMBL/GenBank/DDBJ whole genome shotgun (WGS) entry which is preliminary data.</text>
</comment>
<dbReference type="EMBL" id="MCFK01007148">
    <property type="protein sequence ID" value="RKF57860.1"/>
    <property type="molecule type" value="Genomic_DNA"/>
</dbReference>
<dbReference type="AlphaFoldDB" id="A0A420HKA9"/>
<organism evidence="2 3">
    <name type="scientific">Erysiphe neolycopersici</name>
    <dbReference type="NCBI Taxonomy" id="212602"/>
    <lineage>
        <taxon>Eukaryota</taxon>
        <taxon>Fungi</taxon>
        <taxon>Dikarya</taxon>
        <taxon>Ascomycota</taxon>
        <taxon>Pezizomycotina</taxon>
        <taxon>Leotiomycetes</taxon>
        <taxon>Erysiphales</taxon>
        <taxon>Erysiphaceae</taxon>
        <taxon>Erysiphe</taxon>
    </lineage>
</organism>
<evidence type="ECO:0000313" key="2">
    <source>
        <dbReference type="EMBL" id="RKF57860.1"/>
    </source>
</evidence>
<protein>
    <submittedName>
        <fullName evidence="2">Uncharacterized protein</fullName>
    </submittedName>
</protein>
<dbReference type="OrthoDB" id="10659584at2759"/>
<reference evidence="2 3" key="1">
    <citation type="journal article" date="2018" name="BMC Genomics">
        <title>Comparative genome analyses reveal sequence features reflecting distinct modes of host-adaptation between dicot and monocot powdery mildew.</title>
        <authorList>
            <person name="Wu Y."/>
            <person name="Ma X."/>
            <person name="Pan Z."/>
            <person name="Kale S.D."/>
            <person name="Song Y."/>
            <person name="King H."/>
            <person name="Zhang Q."/>
            <person name="Presley C."/>
            <person name="Deng X."/>
            <person name="Wei C.I."/>
            <person name="Xiao S."/>
        </authorList>
    </citation>
    <scope>NUCLEOTIDE SEQUENCE [LARGE SCALE GENOMIC DNA]</scope>
    <source>
        <strain evidence="2">UMSG2</strain>
    </source>
</reference>
<feature type="region of interest" description="Disordered" evidence="1">
    <location>
        <begin position="60"/>
        <end position="87"/>
    </location>
</feature>
<name>A0A420HKA9_9PEZI</name>
<sequence>MYNLEEIITDHELVSDELSKLNLSESLEPFIVVVDQENKRSVKEILQEAHAEVAEIQTSRKRHHVDFDDTLSQKPSEDRHEFKPEGP</sequence>
<accession>A0A420HKA9</accession>
<dbReference type="Proteomes" id="UP000286134">
    <property type="component" value="Unassembled WGS sequence"/>
</dbReference>
<feature type="compositionally biased region" description="Basic and acidic residues" evidence="1">
    <location>
        <begin position="75"/>
        <end position="87"/>
    </location>
</feature>
<evidence type="ECO:0000313" key="3">
    <source>
        <dbReference type="Proteomes" id="UP000286134"/>
    </source>
</evidence>
<evidence type="ECO:0000256" key="1">
    <source>
        <dbReference type="SAM" id="MobiDB-lite"/>
    </source>
</evidence>
<gene>
    <name evidence="2" type="ORF">OnM2_071043</name>
</gene>
<keyword evidence="3" id="KW-1185">Reference proteome</keyword>